<reference evidence="1" key="2">
    <citation type="submission" date="2020-10" db="EMBL/GenBank/DDBJ databases">
        <authorList>
            <consortium name="NCBI Pathogen Detection Project"/>
        </authorList>
    </citation>
    <scope>NUCLEOTIDE SEQUENCE</scope>
    <source>
        <strain evidence="1">CAVp300</strain>
    </source>
</reference>
<dbReference type="AlphaFoldDB" id="A0A9P3T6H0"/>
<evidence type="ECO:0000313" key="2">
    <source>
        <dbReference type="Proteomes" id="UP000867740"/>
    </source>
</evidence>
<protein>
    <submittedName>
        <fullName evidence="1">Uncharacterized protein</fullName>
    </submittedName>
</protein>
<organism evidence="1 2">
    <name type="scientific">Kluyvera intermedia</name>
    <name type="common">Enterobacter intermedius</name>
    <dbReference type="NCBI Taxonomy" id="61648"/>
    <lineage>
        <taxon>Bacteria</taxon>
        <taxon>Pseudomonadati</taxon>
        <taxon>Pseudomonadota</taxon>
        <taxon>Gammaproteobacteria</taxon>
        <taxon>Enterobacterales</taxon>
        <taxon>Enterobacteriaceae</taxon>
        <taxon>Kluyvera</taxon>
    </lineage>
</organism>
<accession>A0A9P3T6H0</accession>
<sequence>MSRTRAERRHHERRIKQKRRQYYHVFASVSPRMAGIIARTPTSCSCPMCGNQREHHGMSWQEINDRLRYAD</sequence>
<name>A0A9P3T6H0_KLUIN</name>
<comment type="caution">
    <text evidence="1">The sequence shown here is derived from an EMBL/GenBank/DDBJ whole genome shotgun (WGS) entry which is preliminary data.</text>
</comment>
<evidence type="ECO:0000313" key="1">
    <source>
        <dbReference type="EMBL" id="HAT3581480.1"/>
    </source>
</evidence>
<dbReference type="RefSeq" id="WP_047370611.1">
    <property type="nucleotide sequence ID" value="NZ_CABMNU010000005.1"/>
</dbReference>
<dbReference type="Proteomes" id="UP000867740">
    <property type="component" value="Unassembled WGS sequence"/>
</dbReference>
<dbReference type="EMBL" id="DACSUM010000011">
    <property type="protein sequence ID" value="HAT3581480.1"/>
    <property type="molecule type" value="Genomic_DNA"/>
</dbReference>
<gene>
    <name evidence="1" type="ORF">I8531_001767</name>
</gene>
<reference evidence="1" key="1">
    <citation type="journal article" date="2018" name="Genome Biol.">
        <title>SKESA: strategic k-mer extension for scrupulous assemblies.</title>
        <authorList>
            <person name="Souvorov A."/>
            <person name="Agarwala R."/>
            <person name="Lipman D.J."/>
        </authorList>
    </citation>
    <scope>NUCLEOTIDE SEQUENCE</scope>
    <source>
        <strain evidence="1">CAVp300</strain>
    </source>
</reference>
<proteinExistence type="predicted"/>